<evidence type="ECO:0000259" key="5">
    <source>
        <dbReference type="Pfam" id="PF15309"/>
    </source>
</evidence>
<feature type="region of interest" description="Disordered" evidence="4">
    <location>
        <begin position="238"/>
        <end position="371"/>
    </location>
</feature>
<dbReference type="GO" id="GO:0005814">
    <property type="term" value="C:centriole"/>
    <property type="evidence" value="ECO:0007669"/>
    <property type="project" value="TreeGrafter"/>
</dbReference>
<protein>
    <submittedName>
        <fullName evidence="6">Serine-rich adhesin for platelets</fullName>
    </submittedName>
</protein>
<feature type="region of interest" description="Disordered" evidence="4">
    <location>
        <begin position="1806"/>
        <end position="1920"/>
    </location>
</feature>
<feature type="region of interest" description="Disordered" evidence="4">
    <location>
        <begin position="962"/>
        <end position="1019"/>
    </location>
</feature>
<feature type="compositionally biased region" description="Basic and acidic residues" evidence="4">
    <location>
        <begin position="1750"/>
        <end position="1759"/>
    </location>
</feature>
<feature type="compositionally biased region" description="Basic and acidic residues" evidence="4">
    <location>
        <begin position="160"/>
        <end position="169"/>
    </location>
</feature>
<feature type="region of interest" description="Disordered" evidence="4">
    <location>
        <begin position="1662"/>
        <end position="1681"/>
    </location>
</feature>
<feature type="compositionally biased region" description="Basic and acidic residues" evidence="4">
    <location>
        <begin position="1384"/>
        <end position="1398"/>
    </location>
</feature>
<keyword evidence="2" id="KW-0963">Cytoplasm</keyword>
<evidence type="ECO:0000313" key="7">
    <source>
        <dbReference type="Proteomes" id="UP001314229"/>
    </source>
</evidence>
<accession>A0AAV1P1W4</accession>
<gene>
    <name evidence="6" type="ORF">FSCOSCO3_A012644</name>
</gene>
<dbReference type="EMBL" id="CAWUFR010000086">
    <property type="protein sequence ID" value="CAK6965723.1"/>
    <property type="molecule type" value="Genomic_DNA"/>
</dbReference>
<evidence type="ECO:0000256" key="3">
    <source>
        <dbReference type="ARBA" id="ARBA00023212"/>
    </source>
</evidence>
<keyword evidence="7" id="KW-1185">Reference proteome</keyword>
<feature type="region of interest" description="Disordered" evidence="4">
    <location>
        <begin position="1206"/>
        <end position="1226"/>
    </location>
</feature>
<feature type="compositionally biased region" description="Polar residues" evidence="4">
    <location>
        <begin position="290"/>
        <end position="322"/>
    </location>
</feature>
<feature type="compositionally biased region" description="Polar residues" evidence="4">
    <location>
        <begin position="172"/>
        <end position="182"/>
    </location>
</feature>
<feature type="region of interest" description="Disordered" evidence="4">
    <location>
        <begin position="1055"/>
        <end position="1135"/>
    </location>
</feature>
<dbReference type="Pfam" id="PF15309">
    <property type="entry name" value="ALMS_motif"/>
    <property type="match status" value="1"/>
</dbReference>
<feature type="compositionally biased region" description="Basic and acidic residues" evidence="4">
    <location>
        <begin position="1413"/>
        <end position="1424"/>
    </location>
</feature>
<dbReference type="Proteomes" id="UP001314229">
    <property type="component" value="Unassembled WGS sequence"/>
</dbReference>
<feature type="region of interest" description="Disordered" evidence="4">
    <location>
        <begin position="1"/>
        <end position="44"/>
    </location>
</feature>
<feature type="compositionally biased region" description="Polar residues" evidence="4">
    <location>
        <begin position="1364"/>
        <end position="1383"/>
    </location>
</feature>
<feature type="compositionally biased region" description="Polar residues" evidence="4">
    <location>
        <begin position="592"/>
        <end position="621"/>
    </location>
</feature>
<dbReference type="PANTHER" id="PTHR21553">
    <property type="entry name" value="ALMS1-RELATED"/>
    <property type="match status" value="1"/>
</dbReference>
<feature type="compositionally biased region" description="Basic and acidic residues" evidence="4">
    <location>
        <begin position="1819"/>
        <end position="1862"/>
    </location>
</feature>
<feature type="compositionally biased region" description="Low complexity" evidence="4">
    <location>
        <begin position="1889"/>
        <end position="1903"/>
    </location>
</feature>
<feature type="region of interest" description="Disordered" evidence="4">
    <location>
        <begin position="812"/>
        <end position="850"/>
    </location>
</feature>
<feature type="compositionally biased region" description="Polar residues" evidence="4">
    <location>
        <begin position="1442"/>
        <end position="1454"/>
    </location>
</feature>
<name>A0AAV1P1W4_SCOSC</name>
<comment type="caution">
    <text evidence="6">The sequence shown here is derived from an EMBL/GenBank/DDBJ whole genome shotgun (WGS) entry which is preliminary data.</text>
</comment>
<feature type="region of interest" description="Disordered" evidence="4">
    <location>
        <begin position="114"/>
        <end position="214"/>
    </location>
</feature>
<feature type="compositionally biased region" description="Basic and acidic residues" evidence="4">
    <location>
        <begin position="1520"/>
        <end position="1533"/>
    </location>
</feature>
<feature type="region of interest" description="Disordered" evidence="4">
    <location>
        <begin position="1732"/>
        <end position="1759"/>
    </location>
</feature>
<dbReference type="PANTHER" id="PTHR21553:SF36">
    <property type="entry name" value="ALMS1 CENTROSOME AND BASAL BODY-ASSOCIATED PROTEIN-RELATED"/>
    <property type="match status" value="1"/>
</dbReference>
<evidence type="ECO:0000256" key="4">
    <source>
        <dbReference type="SAM" id="MobiDB-lite"/>
    </source>
</evidence>
<sequence length="2309" mass="252169">MDHSEGRMASPHLPADEDMSESAGQTVNQVGAQSQIQDQRQSRMTTVGWGLQQPAGNSLQLDFQDSDLSPALCLLPTNYGVDHNSTEYSLFQQSDMEFAPLRAYPDVSMASEKFHFPPQDCTTQTPDRGSLSQHPLAQATILSEEETGSISSLSQNSLSPHDEGKRGEMVRSPQSTAVNEGQGTPFRDNAGSKETDSETPSDPPNKLVEEAPEDDTFFLSKSVPAQHLLDILQRDIGMPSGSSSALSSTSETSVKRGASFGKESKSTKVSKTNIEHYTVTREGPPGEASLPQQQTQKLDQSRTLSCEVSNITMGSRSTQPDNSSEELRRELLSETERGNSCEAQFKRQPPKSAASTPGEPLTPYPTETSECKPSVARTNLGGAPWTGAFSTGIERGHRVHNLWSSGNQTGIDGSYLGFLPQSQSTPGVFKAPSKSSVKATLGQLSAIQSNKESSYQSGTGISSEPAPPVAATSRPDTADQRQSEPTSAKVHSLPSLNYMQKVDAWRENQSSGKTSLFDSLALQGFSGVSPKKKACDAVSDTLNHILTQQVRSSHQPPGASAANQSVTQNSSAVQSPRRGEAVGSAPSDRDNNGSATQPSASPFGRSQSHSSISTVVMSAQKQHTERATGKEQKSQTQDDSRQQPSATVQPAPHLNLGQFSDVSFDADLMPSSSLDSYNSGVKLGTSIGASSVVSLEVDNYVPYWTSKMSTPPPLPRPRELNIEERIPLYLHNLGIDQSPSTILTPFVPRGPIREPEFSPTDLCTIKGSSGTPTKSTQPSEAGSPHKGEFSRCSVLSVESSISIPFSMDSLGPAASVPEKTRTSLSSDTAAGQSHRRPAPCSQSDEDSVSATLQTNQLQQRDSGLTSSQTTAQLGDRFDSDLLLATKARCVDRDLGASHGQEQSADDSFVGTTTLQEIRKLLSQAENVVSARSSGASSAPAVPRLLSDDDIFLSLRKQSGRLQDSSFTSSSSTAGEPRTQSPLLWARSSSDSMLTSAKPRESSIGQESMTSSGQPGYTSTKALITAPGSYVAPQTSSGGVGGAGLSLLLAKSARRAEPEGCSAAPPDNAAPQQQPPVINTSTAASTQQQSSSTPSDTASIPEEEKQATRGAAVESSSSSPVHEEDTDQGVISDGSSEGSLAIRVAKLLQSESPATMVSSTPSLTDQEESRAREWIKLKISGQQCEPLELDKEDRKRIEEIKRELLLKHPMKSQGSTDTESSAASSVGGLRAQELLPRAAETFSTLRNAKNQASQLLHHLGTIPPDPSVQPQDSLPTDLETRVREIAAREGVTLPRTNAQSLTSITISSCRRSTSPSSTMSPVPTLSPAPEPLHLNELSTETFRHPADRKFTSTLNEADKKASVFEPSSSLYPRKQTLTSLSAPENQRRQDAVGGQHEEPLPPLQGLDGEDETSRDDNSQYFKQDDELSIQDSSVSGVGAKHATVSSINESQTRTGHISHVHLTLSPKSTDHSVDATVRSSHANAAPRSLHSMFVPLRHSSPANSSPDEGVGSCSPLEWYQSREQKGRQQPERADTSTLYKPAASHGRTMTSTSTQSSTAPHTEEVSPRSLTNETPAVPILLPYKPHGSEELFYVPQTEVDVSSTGTTMESTHTGSDDAVPPSFSSEVLGHQDPGLDRGVTIRHTEGIYSKRLKTTTFKMQELGHRDGNSQTSPAPKPSPHVSVAFTRVPSSSNRVTSSTKIDRGTSPVQFLNYNQPERSRETFQDVYVEMDRSRVSHRRSDHQRSVPQTGAERDQERRDADLRQQTLSNLDQLWQTFCEQWSVEESRPTSDRESSLLERLERLSRLIGSTRGPNMSELQTEEHRHPEQQQEWREEEAALTRKERRHDVGEVKRDRHREMERKTSRNVPHQVWTQRRQIDETSEPVEEDSCASLTSNSSNKSSQSQPLRDESETLSTASGSMSTVDTARLIRAFGADRVQHLKTGSGLSKLYSTINKQKEEREQRRGRDKSPAHIITLIETNGTDESTVAADSSSTSTYTPSSHQGPSRGLTTKRTIKLVSKGIQAGDLEIVSNGTRRHTRDVGTTFPSPGDARALRQISSSPSSTERGRRGQRSPSKTTGSQKQSKSKKTPSKHTVTYPEGVSWFISADNLRADTRKENRPEEEEVAWRRSTAWFEPHMRTYPWREPLRQRQVHEDGNRPSAFTHHAESDPDPASKVTSSRLRHVTLQDALKMYRPGFISRSLQRMELLSLQVEERRLQTVFSRERDELFNWPRGHERLQKPAGTALLRRAVPRKEMIQRSKLIYESLPEVQIKKEEQRRKAEYQTNRLNAQLYNKRITNRVLGRRTVWQ</sequence>
<feature type="domain" description="ALMS motif" evidence="5">
    <location>
        <begin position="2183"/>
        <end position="2305"/>
    </location>
</feature>
<feature type="compositionally biased region" description="Low complexity" evidence="4">
    <location>
        <begin position="1304"/>
        <end position="1322"/>
    </location>
</feature>
<proteinExistence type="predicted"/>
<dbReference type="GO" id="GO:0008017">
    <property type="term" value="F:microtubule binding"/>
    <property type="evidence" value="ECO:0007669"/>
    <property type="project" value="TreeGrafter"/>
</dbReference>
<feature type="compositionally biased region" description="Polar residues" evidence="4">
    <location>
        <begin position="1211"/>
        <end position="1223"/>
    </location>
</feature>
<feature type="compositionally biased region" description="Acidic residues" evidence="4">
    <location>
        <begin position="1879"/>
        <end position="1888"/>
    </location>
</feature>
<organism evidence="6 7">
    <name type="scientific">Scomber scombrus</name>
    <name type="common">Atlantic mackerel</name>
    <name type="synonym">Scomber vernalis</name>
    <dbReference type="NCBI Taxonomy" id="13677"/>
    <lineage>
        <taxon>Eukaryota</taxon>
        <taxon>Metazoa</taxon>
        <taxon>Chordata</taxon>
        <taxon>Craniata</taxon>
        <taxon>Vertebrata</taxon>
        <taxon>Euteleostomi</taxon>
        <taxon>Actinopterygii</taxon>
        <taxon>Neopterygii</taxon>
        <taxon>Teleostei</taxon>
        <taxon>Neoteleostei</taxon>
        <taxon>Acanthomorphata</taxon>
        <taxon>Pelagiaria</taxon>
        <taxon>Scombriformes</taxon>
        <taxon>Scombridae</taxon>
        <taxon>Scomber</taxon>
    </lineage>
</organism>
<feature type="compositionally biased region" description="Polar residues" evidence="4">
    <location>
        <begin position="1002"/>
        <end position="1019"/>
    </location>
</feature>
<feature type="region of interest" description="Disordered" evidence="4">
    <location>
        <begin position="1360"/>
        <end position="1454"/>
    </location>
</feature>
<comment type="subcellular location">
    <subcellularLocation>
        <location evidence="1">Cytoplasm</location>
        <location evidence="1">Cytoskeleton</location>
        <location evidence="1">Microtubule organizing center</location>
        <location evidence="1">Centrosome</location>
    </subcellularLocation>
</comment>
<evidence type="ECO:0000313" key="6">
    <source>
        <dbReference type="EMBL" id="CAK6965723.1"/>
    </source>
</evidence>
<evidence type="ECO:0000256" key="1">
    <source>
        <dbReference type="ARBA" id="ARBA00004300"/>
    </source>
</evidence>
<feature type="region of interest" description="Disordered" evidence="4">
    <location>
        <begin position="550"/>
        <end position="656"/>
    </location>
</feature>
<feature type="compositionally biased region" description="Low complexity" evidence="4">
    <location>
        <begin position="1547"/>
        <end position="1557"/>
    </location>
</feature>
<reference evidence="6 7" key="1">
    <citation type="submission" date="2024-01" db="EMBL/GenBank/DDBJ databases">
        <authorList>
            <person name="Alioto T."/>
            <person name="Alioto T."/>
            <person name="Gomez Garrido J."/>
        </authorList>
    </citation>
    <scope>NUCLEOTIDE SEQUENCE [LARGE SCALE GENOMIC DNA]</scope>
</reference>
<evidence type="ECO:0000256" key="2">
    <source>
        <dbReference type="ARBA" id="ARBA00022490"/>
    </source>
</evidence>
<keyword evidence="3" id="KW-0206">Cytoskeleton</keyword>
<feature type="compositionally biased region" description="Low complexity" evidence="4">
    <location>
        <begin position="149"/>
        <end position="159"/>
    </location>
</feature>
<feature type="compositionally biased region" description="Polar residues" evidence="4">
    <location>
        <begin position="550"/>
        <end position="574"/>
    </location>
</feature>
<feature type="compositionally biased region" description="Low complexity" evidence="4">
    <location>
        <begin position="2073"/>
        <end position="2083"/>
    </location>
</feature>
<feature type="compositionally biased region" description="Polar residues" evidence="4">
    <location>
        <begin position="822"/>
        <end position="831"/>
    </location>
</feature>
<dbReference type="GO" id="GO:0005829">
    <property type="term" value="C:cytosol"/>
    <property type="evidence" value="ECO:0007669"/>
    <property type="project" value="TreeGrafter"/>
</dbReference>
<feature type="compositionally biased region" description="Polar residues" evidence="4">
    <location>
        <begin position="22"/>
        <end position="44"/>
    </location>
</feature>
<feature type="region of interest" description="Disordered" evidence="4">
    <location>
        <begin position="1520"/>
        <end position="1572"/>
    </location>
</feature>
<feature type="compositionally biased region" description="Low complexity" evidence="4">
    <location>
        <begin position="1982"/>
        <end position="2001"/>
    </location>
</feature>
<feature type="region of interest" description="Disordered" evidence="4">
    <location>
        <begin position="1304"/>
        <end position="1331"/>
    </location>
</feature>
<feature type="compositionally biased region" description="Polar residues" evidence="4">
    <location>
        <begin position="977"/>
        <end position="994"/>
    </location>
</feature>
<feature type="compositionally biased region" description="Polar residues" evidence="4">
    <location>
        <begin position="449"/>
        <end position="462"/>
    </location>
</feature>
<feature type="compositionally biased region" description="Low complexity" evidence="4">
    <location>
        <begin position="240"/>
        <end position="252"/>
    </location>
</feature>
<dbReference type="GO" id="GO:0046599">
    <property type="term" value="P:regulation of centriole replication"/>
    <property type="evidence" value="ECO:0007669"/>
    <property type="project" value="TreeGrafter"/>
</dbReference>
<dbReference type="InterPro" id="IPR029299">
    <property type="entry name" value="ALMS_motif"/>
</dbReference>
<feature type="region of interest" description="Disordered" evidence="4">
    <location>
        <begin position="2028"/>
        <end position="2097"/>
    </location>
</feature>
<feature type="region of interest" description="Disordered" evidence="4">
    <location>
        <begin position="449"/>
        <end position="495"/>
    </location>
</feature>
<feature type="region of interest" description="Disordered" evidence="4">
    <location>
        <begin position="1977"/>
        <end position="2010"/>
    </location>
</feature>
<feature type="compositionally biased region" description="Basic and acidic residues" evidence="4">
    <location>
        <begin position="325"/>
        <end position="339"/>
    </location>
</feature>
<feature type="compositionally biased region" description="Polar residues" evidence="4">
    <location>
        <begin position="120"/>
        <end position="135"/>
    </location>
</feature>
<feature type="compositionally biased region" description="Low complexity" evidence="4">
    <location>
        <begin position="1062"/>
        <end position="1098"/>
    </location>
</feature>
<feature type="region of interest" description="Disordered" evidence="4">
    <location>
        <begin position="758"/>
        <end position="788"/>
    </location>
</feature>
<feature type="compositionally biased region" description="Basic and acidic residues" evidence="4">
    <location>
        <begin position="622"/>
        <end position="641"/>
    </location>
</feature>
<feature type="region of interest" description="Disordered" evidence="4">
    <location>
        <begin position="2151"/>
        <end position="2179"/>
    </location>
</feature>
<feature type="compositionally biased region" description="Polar residues" evidence="4">
    <location>
        <begin position="766"/>
        <end position="780"/>
    </location>
</feature>
<dbReference type="GO" id="GO:0005813">
    <property type="term" value="C:centrosome"/>
    <property type="evidence" value="ECO:0007669"/>
    <property type="project" value="UniProtKB-SubCell"/>
</dbReference>
<feature type="compositionally biased region" description="Polar residues" evidence="4">
    <location>
        <begin position="1864"/>
        <end position="1874"/>
    </location>
</feature>